<dbReference type="InterPro" id="IPR058240">
    <property type="entry name" value="rSAM_sf"/>
</dbReference>
<dbReference type="Pfam" id="PF23545">
    <property type="entry name" value="Zn_ribbon_HMPTM"/>
    <property type="match status" value="1"/>
</dbReference>
<dbReference type="InterPro" id="IPR007197">
    <property type="entry name" value="rSAM"/>
</dbReference>
<evidence type="ECO:0000313" key="6">
    <source>
        <dbReference type="EMBL" id="MDT8900695.1"/>
    </source>
</evidence>
<feature type="domain" description="Radical SAM core" evidence="5">
    <location>
        <begin position="85"/>
        <end position="307"/>
    </location>
</feature>
<keyword evidence="2" id="KW-0479">Metal-binding</keyword>
<dbReference type="PANTHER" id="PTHR43306:SF1">
    <property type="entry name" value="7,8-DIHYDRO-6-HYDROXYMETHYLPTERIN DIMETHYLTRANSFERASE"/>
    <property type="match status" value="1"/>
</dbReference>
<proteinExistence type="predicted"/>
<dbReference type="Proteomes" id="UP001254848">
    <property type="component" value="Unassembled WGS sequence"/>
</dbReference>
<evidence type="ECO:0000259" key="5">
    <source>
        <dbReference type="PROSITE" id="PS51918"/>
    </source>
</evidence>
<dbReference type="PANTHER" id="PTHR43306">
    <property type="entry name" value="7,8-DIHYDRO-6-HYDROXYMETHYLPTERIN DIMETHYLTRANSFERASE"/>
    <property type="match status" value="1"/>
</dbReference>
<dbReference type="InterPro" id="IPR056488">
    <property type="entry name" value="Zn_ribbon_HMPTM"/>
</dbReference>
<organism evidence="6 7">
    <name type="scientific">Anaeroselena agilis</name>
    <dbReference type="NCBI Taxonomy" id="3063788"/>
    <lineage>
        <taxon>Bacteria</taxon>
        <taxon>Bacillati</taxon>
        <taxon>Bacillota</taxon>
        <taxon>Negativicutes</taxon>
        <taxon>Acetonemataceae</taxon>
        <taxon>Anaeroselena</taxon>
    </lineage>
</organism>
<evidence type="ECO:0000256" key="4">
    <source>
        <dbReference type="ARBA" id="ARBA00023014"/>
    </source>
</evidence>
<gene>
    <name evidence="6" type="ORF">Q4T40_05500</name>
</gene>
<dbReference type="Pfam" id="PF04055">
    <property type="entry name" value="Radical_SAM"/>
    <property type="match status" value="1"/>
</dbReference>
<keyword evidence="1" id="KW-0949">S-adenosyl-L-methionine</keyword>
<dbReference type="InterPro" id="IPR013785">
    <property type="entry name" value="Aldolase_TIM"/>
</dbReference>
<dbReference type="CDD" id="cd01335">
    <property type="entry name" value="Radical_SAM"/>
    <property type="match status" value="1"/>
</dbReference>
<comment type="caution">
    <text evidence="6">The sequence shown here is derived from an EMBL/GenBank/DDBJ whole genome shotgun (WGS) entry which is preliminary data.</text>
</comment>
<keyword evidence="4" id="KW-0411">Iron-sulfur</keyword>
<evidence type="ECO:0000313" key="7">
    <source>
        <dbReference type="Proteomes" id="UP001254848"/>
    </source>
</evidence>
<keyword evidence="7" id="KW-1185">Reference proteome</keyword>
<dbReference type="Gene3D" id="3.20.20.70">
    <property type="entry name" value="Aldolase class I"/>
    <property type="match status" value="1"/>
</dbReference>
<protein>
    <submittedName>
        <fullName evidence="6">Radical SAM protein</fullName>
    </submittedName>
</protein>
<dbReference type="InterPro" id="IPR034474">
    <property type="entry name" value="Methyltransferase_Class_D"/>
</dbReference>
<dbReference type="PROSITE" id="PS51918">
    <property type="entry name" value="RADICAL_SAM"/>
    <property type="match status" value="1"/>
</dbReference>
<sequence length="454" mass="48714">MSNQEAILGAAASLCPVCLKRIPARNVAAGDDVYQEKTCPEHGRFRTIIWRGPPSYLSWGAAAQPPAGDAATDNDCPFDCGLCPGHRRQTCCVLLEVTQRCNLGCPVCFAGAGGKAVDPDLATVESWYRRLLVHGGPYNIQLSGGEPTLRDDLPEMIALGKSLGYSFFQLNTNGLRLAEDQPYGLRLKQAGLSCVFLQFDGLDDTVYEKIRGKALLAIKKAAIARCAELGLGVVLVPTLVPGINTAQIGRLVDFAVSLMPAVRGVHFQPVSYFGRYPQPPADADRFTLPELMRAIEAQTGGKMKTGDFRPSGARNAYCAFHANYLVAADGGLKLLNNGDGKGCCQSVPAADGVRKARSFVARRWSAAGSARTDSPACCPGVDTGSLDAFLDTVDQRSLCISAMAFQDSGTIDTARLKDCPLHVLHPDGRLIPFCAYNLTDMRGEPLYRPRSVTP</sequence>
<accession>A0ABU3NV57</accession>
<dbReference type="SUPFAM" id="SSF102114">
    <property type="entry name" value="Radical SAM enzymes"/>
    <property type="match status" value="1"/>
</dbReference>
<dbReference type="NCBIfam" id="NF045646">
    <property type="entry name" value="rSAM_Se_TrsS"/>
    <property type="match status" value="1"/>
</dbReference>
<name>A0ABU3NV57_9FIRM</name>
<dbReference type="EMBL" id="JAUOZS010000001">
    <property type="protein sequence ID" value="MDT8900695.1"/>
    <property type="molecule type" value="Genomic_DNA"/>
</dbReference>
<evidence type="ECO:0000256" key="3">
    <source>
        <dbReference type="ARBA" id="ARBA00023004"/>
    </source>
</evidence>
<dbReference type="SFLD" id="SFLDG01067">
    <property type="entry name" value="SPASM/twitch_domain_containing"/>
    <property type="match status" value="1"/>
</dbReference>
<dbReference type="SFLD" id="SFLDG01100">
    <property type="entry name" value="methyltransferase_(Class_D)"/>
    <property type="match status" value="1"/>
</dbReference>
<dbReference type="RefSeq" id="WP_413779232.1">
    <property type="nucleotide sequence ID" value="NZ_JAUOZS010000001.1"/>
</dbReference>
<dbReference type="SFLD" id="SFLDS00029">
    <property type="entry name" value="Radical_SAM"/>
    <property type="match status" value="1"/>
</dbReference>
<evidence type="ECO:0000256" key="1">
    <source>
        <dbReference type="ARBA" id="ARBA00022691"/>
    </source>
</evidence>
<reference evidence="6 7" key="1">
    <citation type="submission" date="2023-07" db="EMBL/GenBank/DDBJ databases">
        <title>The novel representative of Negativicutes class, Anaeroselena agilis gen. nov. sp. nov.</title>
        <authorList>
            <person name="Prokofeva M.I."/>
            <person name="Elcheninov A.G."/>
            <person name="Klyukina A."/>
            <person name="Kublanov I.V."/>
            <person name="Frolov E.N."/>
            <person name="Podosokorskaya O.A."/>
        </authorList>
    </citation>
    <scope>NUCLEOTIDE SEQUENCE [LARGE SCALE GENOMIC DNA]</scope>
    <source>
        <strain evidence="6 7">4137-cl</strain>
    </source>
</reference>
<keyword evidence="3" id="KW-0408">Iron</keyword>
<dbReference type="InterPro" id="IPR054698">
    <property type="entry name" value="rSAM_Se_TrsS"/>
</dbReference>
<evidence type="ECO:0000256" key="2">
    <source>
        <dbReference type="ARBA" id="ARBA00022723"/>
    </source>
</evidence>